<protein>
    <submittedName>
        <fullName evidence="2">Uncharacterized protein</fullName>
    </submittedName>
</protein>
<sequence>MGDAEVIAELERLHIEIDAAKADARAIGYTLDSFSPHPLKAIEGIQAQVEEQAKLQTEHYELQRRLEQPCSAGDVDARLEELREWEKRLAIEQEVWNEVLPLVVASREAAPSRTTKATKAKGTPTRGKAGASSLRTPTRRDSPARRPNSSRHHDPPSESAAEETPAASALTERPRSPQTPQKARKMTPPTQSMEFPELLHCSPLSRNIAPAPEHIAPAEAPPHIEVVIPAEHFAMLDEPCEDTEQATLEMRDAPPASIKMKTTPRPSDVPPQTPSVNASAVLAPTTPMEPPGALVSPLRNLRFRKIFPGTGESAALNLAPTDAKTPSEERLPYKWVDGKKVFLRDIWAPCASRGPYWSWRPSQPYFWFKNEKIYYPGQESSPPRPRSMRPRQTTYQPYVSYEDPKHHPYGDANLGLSVPVSAPARRPWELRRQLGVDANANPSAKVRTIQTAEARVASISPLGQKILPVTAKPVSSNSNPAPAVLVSALHNLQVRRIGPATAESGTPNSAAVNLNPKPNARWEEGQLYQWVDGKLKKVFLPGVGEPRGADDKTSYTERKSASMLSRPEVSGEGSNGRLIRQRPG</sequence>
<comment type="caution">
    <text evidence="2">The sequence shown here is derived from an EMBL/GenBank/DDBJ whole genome shotgun (WGS) entry which is preliminary data.</text>
</comment>
<keyword evidence="3" id="KW-1185">Reference proteome</keyword>
<dbReference type="GeneID" id="59343430"/>
<evidence type="ECO:0000313" key="3">
    <source>
        <dbReference type="Proteomes" id="UP000636479"/>
    </source>
</evidence>
<feature type="region of interest" description="Disordered" evidence="1">
    <location>
        <begin position="541"/>
        <end position="584"/>
    </location>
</feature>
<evidence type="ECO:0000256" key="1">
    <source>
        <dbReference type="SAM" id="MobiDB-lite"/>
    </source>
</evidence>
<dbReference type="RefSeq" id="XP_037221206.1">
    <property type="nucleotide sequence ID" value="XM_037360914.1"/>
</dbReference>
<dbReference type="EMBL" id="JACAZF010000004">
    <property type="protein sequence ID" value="KAF7306187.1"/>
    <property type="molecule type" value="Genomic_DNA"/>
</dbReference>
<feature type="compositionally biased region" description="Low complexity" evidence="1">
    <location>
        <begin position="157"/>
        <end position="169"/>
    </location>
</feature>
<organism evidence="2 3">
    <name type="scientific">Mycena indigotica</name>
    <dbReference type="NCBI Taxonomy" id="2126181"/>
    <lineage>
        <taxon>Eukaryota</taxon>
        <taxon>Fungi</taxon>
        <taxon>Dikarya</taxon>
        <taxon>Basidiomycota</taxon>
        <taxon>Agaricomycotina</taxon>
        <taxon>Agaricomycetes</taxon>
        <taxon>Agaricomycetidae</taxon>
        <taxon>Agaricales</taxon>
        <taxon>Marasmiineae</taxon>
        <taxon>Mycenaceae</taxon>
        <taxon>Mycena</taxon>
    </lineage>
</organism>
<reference evidence="2" key="1">
    <citation type="submission" date="2020-05" db="EMBL/GenBank/DDBJ databases">
        <title>Mycena genomes resolve the evolution of fungal bioluminescence.</title>
        <authorList>
            <person name="Tsai I.J."/>
        </authorList>
    </citation>
    <scope>NUCLEOTIDE SEQUENCE</scope>
    <source>
        <strain evidence="2">171206Taipei</strain>
    </source>
</reference>
<feature type="compositionally biased region" description="Low complexity" evidence="1">
    <location>
        <begin position="113"/>
        <end position="131"/>
    </location>
</feature>
<evidence type="ECO:0000313" key="2">
    <source>
        <dbReference type="EMBL" id="KAF7306187.1"/>
    </source>
</evidence>
<feature type="region of interest" description="Disordered" evidence="1">
    <location>
        <begin position="108"/>
        <end position="193"/>
    </location>
</feature>
<feature type="compositionally biased region" description="Basic and acidic residues" evidence="1">
    <location>
        <begin position="547"/>
        <end position="560"/>
    </location>
</feature>
<proteinExistence type="predicted"/>
<dbReference type="Proteomes" id="UP000636479">
    <property type="component" value="Unassembled WGS sequence"/>
</dbReference>
<accession>A0A8H6SWM9</accession>
<dbReference type="AlphaFoldDB" id="A0A8H6SWM9"/>
<gene>
    <name evidence="2" type="ORF">MIND_00409000</name>
</gene>
<name>A0A8H6SWM9_9AGAR</name>